<dbReference type="GO" id="GO:0003723">
    <property type="term" value="F:RNA binding"/>
    <property type="evidence" value="ECO:0007669"/>
    <property type="project" value="UniProtKB-KW"/>
</dbReference>
<accession>A0AAJ0H7M8</accession>
<dbReference type="EMBL" id="JAUIQD010000008">
    <property type="protein sequence ID" value="KAK3342093.1"/>
    <property type="molecule type" value="Genomic_DNA"/>
</dbReference>
<feature type="region of interest" description="Disordered" evidence="2">
    <location>
        <begin position="1"/>
        <end position="87"/>
    </location>
</feature>
<dbReference type="InterPro" id="IPR000504">
    <property type="entry name" value="RRM_dom"/>
</dbReference>
<feature type="compositionally biased region" description="Low complexity" evidence="2">
    <location>
        <begin position="76"/>
        <end position="86"/>
    </location>
</feature>
<keyword evidence="5" id="KW-1185">Reference proteome</keyword>
<evidence type="ECO:0000259" key="3">
    <source>
        <dbReference type="Pfam" id="PF00076"/>
    </source>
</evidence>
<sequence length="128" mass="14856">MASRSRSPVPVPREPRLRSRSPTRSPTPRPELSRSPSMDPRDAPDRGSRSPRRNGRYRSRSYSRDRSWSRSRSRSRSASLSEPPRSTKVVVERLTKNVKEEHLREIFGQYGEIKDLDLPLNRQCTLLT</sequence>
<evidence type="ECO:0000313" key="4">
    <source>
        <dbReference type="EMBL" id="KAK3342093.1"/>
    </source>
</evidence>
<comment type="caution">
    <text evidence="4">The sequence shown here is derived from an EMBL/GenBank/DDBJ whole genome shotgun (WGS) entry which is preliminary data.</text>
</comment>
<dbReference type="GO" id="GO:0005654">
    <property type="term" value="C:nucleoplasm"/>
    <property type="evidence" value="ECO:0007669"/>
    <property type="project" value="TreeGrafter"/>
</dbReference>
<evidence type="ECO:0000313" key="5">
    <source>
        <dbReference type="Proteomes" id="UP001275084"/>
    </source>
</evidence>
<feature type="compositionally biased region" description="Basic and acidic residues" evidence="2">
    <location>
        <begin position="39"/>
        <end position="48"/>
    </location>
</feature>
<dbReference type="GO" id="GO:0000398">
    <property type="term" value="P:mRNA splicing, via spliceosome"/>
    <property type="evidence" value="ECO:0007669"/>
    <property type="project" value="TreeGrafter"/>
</dbReference>
<proteinExistence type="predicted"/>
<dbReference type="Gene3D" id="3.30.70.330">
    <property type="match status" value="1"/>
</dbReference>
<reference evidence="4" key="1">
    <citation type="journal article" date="2023" name="Mol. Phylogenet. Evol.">
        <title>Genome-scale phylogeny and comparative genomics of the fungal order Sordariales.</title>
        <authorList>
            <person name="Hensen N."/>
            <person name="Bonometti L."/>
            <person name="Westerberg I."/>
            <person name="Brannstrom I.O."/>
            <person name="Guillou S."/>
            <person name="Cros-Aarteil S."/>
            <person name="Calhoun S."/>
            <person name="Haridas S."/>
            <person name="Kuo A."/>
            <person name="Mondo S."/>
            <person name="Pangilinan J."/>
            <person name="Riley R."/>
            <person name="LaButti K."/>
            <person name="Andreopoulos B."/>
            <person name="Lipzen A."/>
            <person name="Chen C."/>
            <person name="Yan M."/>
            <person name="Daum C."/>
            <person name="Ng V."/>
            <person name="Clum A."/>
            <person name="Steindorff A."/>
            <person name="Ohm R.A."/>
            <person name="Martin F."/>
            <person name="Silar P."/>
            <person name="Natvig D.O."/>
            <person name="Lalanne C."/>
            <person name="Gautier V."/>
            <person name="Ament-Velasquez S.L."/>
            <person name="Kruys A."/>
            <person name="Hutchinson M.I."/>
            <person name="Powell A.J."/>
            <person name="Barry K."/>
            <person name="Miller A.N."/>
            <person name="Grigoriev I.V."/>
            <person name="Debuchy R."/>
            <person name="Gladieux P."/>
            <person name="Hiltunen Thoren M."/>
            <person name="Johannesson H."/>
        </authorList>
    </citation>
    <scope>NUCLEOTIDE SEQUENCE</scope>
    <source>
        <strain evidence="4">CBS 955.72</strain>
    </source>
</reference>
<organism evidence="4 5">
    <name type="scientific">Lasiosphaeria hispida</name>
    <dbReference type="NCBI Taxonomy" id="260671"/>
    <lineage>
        <taxon>Eukaryota</taxon>
        <taxon>Fungi</taxon>
        <taxon>Dikarya</taxon>
        <taxon>Ascomycota</taxon>
        <taxon>Pezizomycotina</taxon>
        <taxon>Sordariomycetes</taxon>
        <taxon>Sordariomycetidae</taxon>
        <taxon>Sordariales</taxon>
        <taxon>Lasiosphaeriaceae</taxon>
        <taxon>Lasiosphaeria</taxon>
    </lineage>
</organism>
<dbReference type="GO" id="GO:0061574">
    <property type="term" value="C:ASAP complex"/>
    <property type="evidence" value="ECO:0007669"/>
    <property type="project" value="TreeGrafter"/>
</dbReference>
<dbReference type="SUPFAM" id="SSF54928">
    <property type="entry name" value="RNA-binding domain, RBD"/>
    <property type="match status" value="1"/>
</dbReference>
<reference evidence="4" key="2">
    <citation type="submission" date="2023-06" db="EMBL/GenBank/DDBJ databases">
        <authorList>
            <consortium name="Lawrence Berkeley National Laboratory"/>
            <person name="Haridas S."/>
            <person name="Hensen N."/>
            <person name="Bonometti L."/>
            <person name="Westerberg I."/>
            <person name="Brannstrom I.O."/>
            <person name="Guillou S."/>
            <person name="Cros-Aarteil S."/>
            <person name="Calhoun S."/>
            <person name="Kuo A."/>
            <person name="Mondo S."/>
            <person name="Pangilinan J."/>
            <person name="Riley R."/>
            <person name="Labutti K."/>
            <person name="Andreopoulos B."/>
            <person name="Lipzen A."/>
            <person name="Chen C."/>
            <person name="Yanf M."/>
            <person name="Daum C."/>
            <person name="Ng V."/>
            <person name="Clum A."/>
            <person name="Steindorff A."/>
            <person name="Ohm R."/>
            <person name="Martin F."/>
            <person name="Silar P."/>
            <person name="Natvig D."/>
            <person name="Lalanne C."/>
            <person name="Gautier V."/>
            <person name="Ament-Velasquez S.L."/>
            <person name="Kruys A."/>
            <person name="Hutchinson M.I."/>
            <person name="Powell A.J."/>
            <person name="Barry K."/>
            <person name="Miller A.N."/>
            <person name="Grigoriev I.V."/>
            <person name="Debuchy R."/>
            <person name="Gladieux P."/>
            <person name="Thoren M.H."/>
            <person name="Johannesson H."/>
        </authorList>
    </citation>
    <scope>NUCLEOTIDE SEQUENCE</scope>
    <source>
        <strain evidence="4">CBS 955.72</strain>
    </source>
</reference>
<dbReference type="PANTHER" id="PTHR15481:SF0">
    <property type="entry name" value="LD23870P-RELATED"/>
    <property type="match status" value="1"/>
</dbReference>
<feature type="domain" description="RRM" evidence="3">
    <location>
        <begin position="89"/>
        <end position="121"/>
    </location>
</feature>
<dbReference type="Pfam" id="PF00076">
    <property type="entry name" value="RRM_1"/>
    <property type="match status" value="1"/>
</dbReference>
<dbReference type="InterPro" id="IPR035979">
    <property type="entry name" value="RBD_domain_sf"/>
</dbReference>
<dbReference type="AlphaFoldDB" id="A0AAJ0H7M8"/>
<dbReference type="GO" id="GO:0005737">
    <property type="term" value="C:cytoplasm"/>
    <property type="evidence" value="ECO:0007669"/>
    <property type="project" value="TreeGrafter"/>
</dbReference>
<gene>
    <name evidence="4" type="ORF">B0T25DRAFT_559972</name>
</gene>
<evidence type="ECO:0000256" key="2">
    <source>
        <dbReference type="SAM" id="MobiDB-lite"/>
    </source>
</evidence>
<evidence type="ECO:0000256" key="1">
    <source>
        <dbReference type="ARBA" id="ARBA00022884"/>
    </source>
</evidence>
<dbReference type="InterPro" id="IPR012677">
    <property type="entry name" value="Nucleotide-bd_a/b_plait_sf"/>
</dbReference>
<protein>
    <recommendedName>
        <fullName evidence="3">RRM domain-containing protein</fullName>
    </recommendedName>
</protein>
<feature type="compositionally biased region" description="Basic residues" evidence="2">
    <location>
        <begin position="49"/>
        <end position="61"/>
    </location>
</feature>
<keyword evidence="1" id="KW-0694">RNA-binding</keyword>
<name>A0AAJ0H7M8_9PEZI</name>
<dbReference type="PANTHER" id="PTHR15481">
    <property type="entry name" value="RIBONUCLEIC ACID BINDING PROTEIN S1"/>
    <property type="match status" value="1"/>
</dbReference>
<dbReference type="Proteomes" id="UP001275084">
    <property type="component" value="Unassembled WGS sequence"/>
</dbReference>